<protein>
    <submittedName>
        <fullName evidence="3">Bacterial Ig-like domain-containing protein</fullName>
    </submittedName>
</protein>
<keyword evidence="4" id="KW-1185">Reference proteome</keyword>
<comment type="caution">
    <text evidence="3">The sequence shown here is derived from an EMBL/GenBank/DDBJ whole genome shotgun (WGS) entry which is preliminary data.</text>
</comment>
<accession>A0ABR8XV13</accession>
<dbReference type="Gene3D" id="2.60.40.3630">
    <property type="match status" value="1"/>
</dbReference>
<keyword evidence="1" id="KW-0732">Signal</keyword>
<sequence>MKKKNLYKVLAGTSVVAVASVASITPVSFAAETTAAIDSVVISINGINYEVSKENYIDALAEEWVNASDVTYVAIGDKYYERKLYVDYIAESENKETAIQQAIAELLKNTDKAVGITPIKAKIGKNGVEAVVTNYTIEDIEALLNTLQEPDAYTDETVEAFNLVLAELAEMYNLEELTSFEQLTQEELNAFYLAVKAGIQNLVLKDPTLITLKSIEIMTQPVKIEYTTADTVLVKDGLIVKAVKSDGSREVVTDYSLSTVDFTTTGRKIVTVTYEGKTATFEIIVKATTGDQTSPTQAELDALDISAVKEALGTTFANITTTDTALPTVADEKGTTIDWSVTGSDGQAITGVSIANGKVVVDNSTVAVNATGAKLVATISKGQATADTVTFTFDINVAKASDQKMPTLLEVNLGNSGTVTVQETKVDAKLTDGLKTITFESSEAGTLQFIYQGK</sequence>
<evidence type="ECO:0000256" key="1">
    <source>
        <dbReference type="SAM" id="SignalP"/>
    </source>
</evidence>
<name>A0ABR8XV13_9BACL</name>
<proteinExistence type="predicted"/>
<dbReference type="InterPro" id="IPR022038">
    <property type="entry name" value="Ig-like_bact"/>
</dbReference>
<evidence type="ECO:0000259" key="2">
    <source>
        <dbReference type="Pfam" id="PF07523"/>
    </source>
</evidence>
<dbReference type="Proteomes" id="UP000619101">
    <property type="component" value="Unassembled WGS sequence"/>
</dbReference>
<evidence type="ECO:0000313" key="4">
    <source>
        <dbReference type="Proteomes" id="UP000619101"/>
    </source>
</evidence>
<feature type="domain" description="Ig-like" evidence="2">
    <location>
        <begin position="223"/>
        <end position="285"/>
    </location>
</feature>
<dbReference type="Pfam" id="PF07523">
    <property type="entry name" value="Big_3"/>
    <property type="match status" value="1"/>
</dbReference>
<organism evidence="3 4">
    <name type="scientific">Solibacillus faecavium</name>
    <dbReference type="NCBI Taxonomy" id="2762221"/>
    <lineage>
        <taxon>Bacteria</taxon>
        <taxon>Bacillati</taxon>
        <taxon>Bacillota</taxon>
        <taxon>Bacilli</taxon>
        <taxon>Bacillales</taxon>
        <taxon>Caryophanaceae</taxon>
        <taxon>Solibacillus</taxon>
    </lineage>
</organism>
<dbReference type="EMBL" id="JACSPZ010000001">
    <property type="protein sequence ID" value="MBD8035770.1"/>
    <property type="molecule type" value="Genomic_DNA"/>
</dbReference>
<evidence type="ECO:0000313" key="3">
    <source>
        <dbReference type="EMBL" id="MBD8035770.1"/>
    </source>
</evidence>
<reference evidence="3 4" key="1">
    <citation type="submission" date="2020-08" db="EMBL/GenBank/DDBJ databases">
        <title>A Genomic Blueprint of the Chicken Gut Microbiome.</title>
        <authorList>
            <person name="Gilroy R."/>
            <person name="Ravi A."/>
            <person name="Getino M."/>
            <person name="Pursley I."/>
            <person name="Horton D.L."/>
            <person name="Alikhan N.-F."/>
            <person name="Baker D."/>
            <person name="Gharbi K."/>
            <person name="Hall N."/>
            <person name="Watson M."/>
            <person name="Adriaenssens E.M."/>
            <person name="Foster-Nyarko E."/>
            <person name="Jarju S."/>
            <person name="Secka A."/>
            <person name="Antonio M."/>
            <person name="Oren A."/>
            <person name="Chaudhuri R."/>
            <person name="La Ragione R.M."/>
            <person name="Hildebrand F."/>
            <person name="Pallen M.J."/>
        </authorList>
    </citation>
    <scope>NUCLEOTIDE SEQUENCE [LARGE SCALE GENOMIC DNA]</scope>
    <source>
        <strain evidence="3 4">A46</strain>
    </source>
</reference>
<gene>
    <name evidence="3" type="ORF">H9635_03385</name>
</gene>
<dbReference type="RefSeq" id="WP_191698729.1">
    <property type="nucleotide sequence ID" value="NZ_JACSPZ010000001.1"/>
</dbReference>
<feature type="non-terminal residue" evidence="3">
    <location>
        <position position="454"/>
    </location>
</feature>
<feature type="chain" id="PRO_5045127168" evidence="1">
    <location>
        <begin position="31"/>
        <end position="454"/>
    </location>
</feature>
<feature type="signal peptide" evidence="1">
    <location>
        <begin position="1"/>
        <end position="30"/>
    </location>
</feature>